<dbReference type="Proteomes" id="UP000821837">
    <property type="component" value="Unassembled WGS sequence"/>
</dbReference>
<gene>
    <name evidence="1" type="ORF">HPB52_008288</name>
</gene>
<reference evidence="1" key="2">
    <citation type="submission" date="2021-09" db="EMBL/GenBank/DDBJ databases">
        <authorList>
            <person name="Jia N."/>
            <person name="Wang J."/>
            <person name="Shi W."/>
            <person name="Du L."/>
            <person name="Sun Y."/>
            <person name="Zhan W."/>
            <person name="Jiang J."/>
            <person name="Wang Q."/>
            <person name="Zhang B."/>
            <person name="Ji P."/>
            <person name="Sakyi L.B."/>
            <person name="Cui X."/>
            <person name="Yuan T."/>
            <person name="Jiang B."/>
            <person name="Yang W."/>
            <person name="Lam T.T.-Y."/>
            <person name="Chang Q."/>
            <person name="Ding S."/>
            <person name="Wang X."/>
            <person name="Zhu J."/>
            <person name="Ruan X."/>
            <person name="Zhao L."/>
            <person name="Wei J."/>
            <person name="Que T."/>
            <person name="Du C."/>
            <person name="Cheng J."/>
            <person name="Dai P."/>
            <person name="Han X."/>
            <person name="Huang E."/>
            <person name="Gao Y."/>
            <person name="Liu J."/>
            <person name="Shao H."/>
            <person name="Ye R."/>
            <person name="Li L."/>
            <person name="Wei W."/>
            <person name="Wang X."/>
            <person name="Wang C."/>
            <person name="Huo Q."/>
            <person name="Li W."/>
            <person name="Guo W."/>
            <person name="Chen H."/>
            <person name="Chen S."/>
            <person name="Zhou L."/>
            <person name="Zhou L."/>
            <person name="Ni X."/>
            <person name="Tian J."/>
            <person name="Zhou Y."/>
            <person name="Sheng Y."/>
            <person name="Liu T."/>
            <person name="Pan Y."/>
            <person name="Xia L."/>
            <person name="Li J."/>
            <person name="Zhao F."/>
            <person name="Cao W."/>
        </authorList>
    </citation>
    <scope>NUCLEOTIDE SEQUENCE</scope>
    <source>
        <strain evidence="1">Rsan-2018</strain>
        <tissue evidence="1">Larvae</tissue>
    </source>
</reference>
<sequence>MTKLRKQLINRRDAMFFGVKANLGLEILPGGQVAKLDFLNGRALAYLEKWFDFENSPFKMLAELDLR</sequence>
<keyword evidence="2" id="KW-1185">Reference proteome</keyword>
<protein>
    <submittedName>
        <fullName evidence="1">Uncharacterized protein</fullName>
    </submittedName>
</protein>
<evidence type="ECO:0000313" key="1">
    <source>
        <dbReference type="EMBL" id="KAH7968417.1"/>
    </source>
</evidence>
<comment type="caution">
    <text evidence="1">The sequence shown here is derived from an EMBL/GenBank/DDBJ whole genome shotgun (WGS) entry which is preliminary data.</text>
</comment>
<proteinExistence type="predicted"/>
<evidence type="ECO:0000313" key="2">
    <source>
        <dbReference type="Proteomes" id="UP000821837"/>
    </source>
</evidence>
<dbReference type="AlphaFoldDB" id="A0A9D4T351"/>
<accession>A0A9D4T351</accession>
<organism evidence="1 2">
    <name type="scientific">Rhipicephalus sanguineus</name>
    <name type="common">Brown dog tick</name>
    <name type="synonym">Ixodes sanguineus</name>
    <dbReference type="NCBI Taxonomy" id="34632"/>
    <lineage>
        <taxon>Eukaryota</taxon>
        <taxon>Metazoa</taxon>
        <taxon>Ecdysozoa</taxon>
        <taxon>Arthropoda</taxon>
        <taxon>Chelicerata</taxon>
        <taxon>Arachnida</taxon>
        <taxon>Acari</taxon>
        <taxon>Parasitiformes</taxon>
        <taxon>Ixodida</taxon>
        <taxon>Ixodoidea</taxon>
        <taxon>Ixodidae</taxon>
        <taxon>Rhipicephalinae</taxon>
        <taxon>Rhipicephalus</taxon>
        <taxon>Rhipicephalus</taxon>
    </lineage>
</organism>
<reference evidence="1" key="1">
    <citation type="journal article" date="2020" name="Cell">
        <title>Large-Scale Comparative Analyses of Tick Genomes Elucidate Their Genetic Diversity and Vector Capacities.</title>
        <authorList>
            <consortium name="Tick Genome and Microbiome Consortium (TIGMIC)"/>
            <person name="Jia N."/>
            <person name="Wang J."/>
            <person name="Shi W."/>
            <person name="Du L."/>
            <person name="Sun Y."/>
            <person name="Zhan W."/>
            <person name="Jiang J.F."/>
            <person name="Wang Q."/>
            <person name="Zhang B."/>
            <person name="Ji P."/>
            <person name="Bell-Sakyi L."/>
            <person name="Cui X.M."/>
            <person name="Yuan T.T."/>
            <person name="Jiang B.G."/>
            <person name="Yang W.F."/>
            <person name="Lam T.T."/>
            <person name="Chang Q.C."/>
            <person name="Ding S.J."/>
            <person name="Wang X.J."/>
            <person name="Zhu J.G."/>
            <person name="Ruan X.D."/>
            <person name="Zhao L."/>
            <person name="Wei J.T."/>
            <person name="Ye R.Z."/>
            <person name="Que T.C."/>
            <person name="Du C.H."/>
            <person name="Zhou Y.H."/>
            <person name="Cheng J.X."/>
            <person name="Dai P.F."/>
            <person name="Guo W.B."/>
            <person name="Han X.H."/>
            <person name="Huang E.J."/>
            <person name="Li L.F."/>
            <person name="Wei W."/>
            <person name="Gao Y.C."/>
            <person name="Liu J.Z."/>
            <person name="Shao H.Z."/>
            <person name="Wang X."/>
            <person name="Wang C.C."/>
            <person name="Yang T.C."/>
            <person name="Huo Q.B."/>
            <person name="Li W."/>
            <person name="Chen H.Y."/>
            <person name="Chen S.E."/>
            <person name="Zhou L.G."/>
            <person name="Ni X.B."/>
            <person name="Tian J.H."/>
            <person name="Sheng Y."/>
            <person name="Liu T."/>
            <person name="Pan Y.S."/>
            <person name="Xia L.Y."/>
            <person name="Li J."/>
            <person name="Zhao F."/>
            <person name="Cao W.C."/>
        </authorList>
    </citation>
    <scope>NUCLEOTIDE SEQUENCE</scope>
    <source>
        <strain evidence="1">Rsan-2018</strain>
    </source>
</reference>
<dbReference type="VEuPathDB" id="VectorBase:RSAN_052408"/>
<name>A0A9D4T351_RHISA</name>
<dbReference type="EMBL" id="JABSTV010001248">
    <property type="protein sequence ID" value="KAH7968417.1"/>
    <property type="molecule type" value="Genomic_DNA"/>
</dbReference>